<proteinExistence type="predicted"/>
<sequence length="679" mass="78736">MAYQSFDATFDRLEATVQSFMATLQQQSPRADSIGFLPTTNQLKSPTQVSVSSSEQYGNSPLLGYRQVAGILDNHEEERFIEIPVFTGDDLRPWIDWMEKRFAGEDFTDDQKMALAYAVIRGEAGSWYNKRRPFQNWKDLKDAMLLRYGNHNDPERIAFCLELERKWQEIEMMTPSPSFLITESVPEVDGIETNTATAAEMIGVPRLMKDELFNRDESNPELEVQSQEKISDLEHVRRGCSDTVEYVDLSSVFVKSDRVHCQYDLDCVREKNNAFKLFDSMFMRRQRLHHKKKMSLALKSWMFKFKHQKHQHPQDKRSLMLMVRSMTDEFKETKNGSWYLILGRLKIRRGLRLVGVLSRKKKKTSLLHWKELLAGYTKNDSAKDTWKLDTGYSCGLSGVSEHFVAVPHKEKSSCAHASLLVQNSWEDSTSTAPYEMILYDESDIPKDDIAVMFPRVFQSQSPYWVSFTRFGVHDTLPWPAAVVKETEGWVTTTVVIHIKDLELLQLKNGITTTKKRKCSKSWHFKFKRKEVSVLILWDLVNLKLYGIWGLLAVSLVTNRTAKYSSVSSMSVTLKQAHISSLLCEQWMRFQYSNSDLKPCSIEQTSSLEETLLSSGEDTVHARWLSIECMWSKLVVAVCARQFLFNDEEFQVKHKWRSKILRFGRKKYKILNSVKGDHFI</sequence>
<protein>
    <submittedName>
        <fullName evidence="2">Uncharacterized protein LOC108838049</fullName>
    </submittedName>
</protein>
<reference evidence="1" key="1">
    <citation type="journal article" date="2019" name="Database">
        <title>The radish genome database (RadishGD): an integrated information resource for radish genomics.</title>
        <authorList>
            <person name="Yu H.J."/>
            <person name="Baek S."/>
            <person name="Lee Y.J."/>
            <person name="Cho A."/>
            <person name="Mun J.H."/>
        </authorList>
    </citation>
    <scope>NUCLEOTIDE SEQUENCE [LARGE SCALE GENOMIC DNA]</scope>
    <source>
        <strain evidence="1">cv. WK10039</strain>
    </source>
</reference>
<dbReference type="Proteomes" id="UP000504610">
    <property type="component" value="Chromosome 6"/>
</dbReference>
<keyword evidence="1" id="KW-1185">Reference proteome</keyword>
<accession>A0A6J0M261</accession>
<gene>
    <name evidence="2" type="primary">LOC108838049</name>
</gene>
<evidence type="ECO:0000313" key="2">
    <source>
        <dbReference type="RefSeq" id="XP_018466535.2"/>
    </source>
</evidence>
<dbReference type="KEGG" id="rsz:108838049"/>
<dbReference type="GeneID" id="108838049"/>
<organism evidence="1 2">
    <name type="scientific">Raphanus sativus</name>
    <name type="common">Radish</name>
    <name type="synonym">Raphanus raphanistrum var. sativus</name>
    <dbReference type="NCBI Taxonomy" id="3726"/>
    <lineage>
        <taxon>Eukaryota</taxon>
        <taxon>Viridiplantae</taxon>
        <taxon>Streptophyta</taxon>
        <taxon>Embryophyta</taxon>
        <taxon>Tracheophyta</taxon>
        <taxon>Spermatophyta</taxon>
        <taxon>Magnoliopsida</taxon>
        <taxon>eudicotyledons</taxon>
        <taxon>Gunneridae</taxon>
        <taxon>Pentapetalae</taxon>
        <taxon>rosids</taxon>
        <taxon>malvids</taxon>
        <taxon>Brassicales</taxon>
        <taxon>Brassicaceae</taxon>
        <taxon>Brassiceae</taxon>
        <taxon>Raphanus</taxon>
    </lineage>
</organism>
<dbReference type="OrthoDB" id="1113927at2759"/>
<dbReference type="RefSeq" id="XP_018466535.2">
    <property type="nucleotide sequence ID" value="XM_018611033.2"/>
</dbReference>
<dbReference type="AlphaFoldDB" id="A0A6J0M261"/>
<evidence type="ECO:0000313" key="1">
    <source>
        <dbReference type="Proteomes" id="UP000504610"/>
    </source>
</evidence>
<reference evidence="2" key="2">
    <citation type="submission" date="2025-08" db="UniProtKB">
        <authorList>
            <consortium name="RefSeq"/>
        </authorList>
    </citation>
    <scope>IDENTIFICATION</scope>
    <source>
        <tissue evidence="2">Leaf</tissue>
    </source>
</reference>
<name>A0A6J0M261_RAPSA</name>